<dbReference type="InterPro" id="IPR006364">
    <property type="entry name" value="CobI/CbiL/CobIJ_dom"/>
</dbReference>
<dbReference type="PANTHER" id="PTHR43467">
    <property type="entry name" value="COBALT-PRECORRIN-2 C(20)-METHYLTRANSFERASE"/>
    <property type="match status" value="1"/>
</dbReference>
<dbReference type="Gene3D" id="3.40.1010.10">
    <property type="entry name" value="Cobalt-precorrin-4 Transmethylase, Domain 1"/>
    <property type="match status" value="1"/>
</dbReference>
<keyword evidence="4" id="KW-0489">Methyltransferase</keyword>
<reference evidence="9" key="2">
    <citation type="submission" date="2020-09" db="EMBL/GenBank/DDBJ databases">
        <authorList>
            <person name="Sun Q."/>
            <person name="Zhou Y."/>
        </authorList>
    </citation>
    <scope>NUCLEOTIDE SEQUENCE</scope>
    <source>
        <strain evidence="9">CGMCC 1.15254</strain>
    </source>
</reference>
<dbReference type="GO" id="GO:0009236">
    <property type="term" value="P:cobalamin biosynthetic process"/>
    <property type="evidence" value="ECO:0007669"/>
    <property type="project" value="UniProtKB-UniRule"/>
</dbReference>
<dbReference type="EMBL" id="BMHV01000010">
    <property type="protein sequence ID" value="GGF63593.1"/>
    <property type="molecule type" value="Genomic_DNA"/>
</dbReference>
<dbReference type="PIRSF" id="PIRSF036427">
    <property type="entry name" value="Precrrn-2_mtase"/>
    <property type="match status" value="1"/>
</dbReference>
<evidence type="ECO:0000256" key="7">
    <source>
        <dbReference type="PIRNR" id="PIRNR036427"/>
    </source>
</evidence>
<evidence type="ECO:0000256" key="3">
    <source>
        <dbReference type="ARBA" id="ARBA00022573"/>
    </source>
</evidence>
<dbReference type="GO" id="GO:0032259">
    <property type="term" value="P:methylation"/>
    <property type="evidence" value="ECO:0007669"/>
    <property type="project" value="UniProtKB-KW"/>
</dbReference>
<proteinExistence type="inferred from homology"/>
<reference evidence="9" key="1">
    <citation type="journal article" date="2014" name="Int. J. Syst. Evol. Microbiol.">
        <title>Complete genome sequence of Corynebacterium casei LMG S-19264T (=DSM 44701T), isolated from a smear-ripened cheese.</title>
        <authorList>
            <consortium name="US DOE Joint Genome Institute (JGI-PGF)"/>
            <person name="Walter F."/>
            <person name="Albersmeier A."/>
            <person name="Kalinowski J."/>
            <person name="Ruckert C."/>
        </authorList>
    </citation>
    <scope>NUCLEOTIDE SEQUENCE</scope>
    <source>
        <strain evidence="9">CGMCC 1.15254</strain>
    </source>
</reference>
<dbReference type="InterPro" id="IPR014776">
    <property type="entry name" value="4pyrrole_Mease_sub2"/>
</dbReference>
<name>A0A917C1K7_9PROT</name>
<comment type="caution">
    <text evidence="9">The sequence shown here is derived from an EMBL/GenBank/DDBJ whole genome shotgun (WGS) entry which is preliminary data.</text>
</comment>
<dbReference type="Proteomes" id="UP000632498">
    <property type="component" value="Unassembled WGS sequence"/>
</dbReference>
<dbReference type="RefSeq" id="WP_188663842.1">
    <property type="nucleotide sequence ID" value="NZ_BMHV01000010.1"/>
</dbReference>
<dbReference type="AlphaFoldDB" id="A0A917C1K7"/>
<dbReference type="Gene3D" id="3.30.950.10">
    <property type="entry name" value="Methyltransferase, Cobalt-precorrin-4 Transmethylase, Domain 2"/>
    <property type="match status" value="1"/>
</dbReference>
<evidence type="ECO:0000313" key="9">
    <source>
        <dbReference type="EMBL" id="GGF63593.1"/>
    </source>
</evidence>
<protein>
    <submittedName>
        <fullName evidence="9">Precorrin-2 C(20)-methyltransferase</fullName>
    </submittedName>
</protein>
<dbReference type="NCBIfam" id="TIGR01467">
    <property type="entry name" value="cobI_cbiL"/>
    <property type="match status" value="1"/>
</dbReference>
<evidence type="ECO:0000256" key="2">
    <source>
        <dbReference type="ARBA" id="ARBA00005879"/>
    </source>
</evidence>
<comment type="pathway">
    <text evidence="1">Cofactor biosynthesis; adenosylcobalamin biosynthesis.</text>
</comment>
<keyword evidence="3" id="KW-0169">Cobalamin biosynthesis</keyword>
<evidence type="ECO:0000256" key="1">
    <source>
        <dbReference type="ARBA" id="ARBA00004953"/>
    </source>
</evidence>
<accession>A0A917C1K7</accession>
<keyword evidence="6" id="KW-0949">S-adenosyl-L-methionine</keyword>
<keyword evidence="5" id="KW-0808">Transferase</keyword>
<dbReference type="InterPro" id="IPR012382">
    <property type="entry name" value="CobI/CbiL"/>
</dbReference>
<dbReference type="CDD" id="cd11645">
    <property type="entry name" value="Precorrin_2_C20_MT"/>
    <property type="match status" value="1"/>
</dbReference>
<dbReference type="InterPro" id="IPR000878">
    <property type="entry name" value="4pyrrol_Mease"/>
</dbReference>
<gene>
    <name evidence="9" type="primary">cobI</name>
    <name evidence="9" type="ORF">GCM10011332_16950</name>
</gene>
<evidence type="ECO:0000313" key="10">
    <source>
        <dbReference type="Proteomes" id="UP000632498"/>
    </source>
</evidence>
<dbReference type="InterPro" id="IPR035996">
    <property type="entry name" value="4pyrrol_Methylase_sf"/>
</dbReference>
<evidence type="ECO:0000256" key="5">
    <source>
        <dbReference type="ARBA" id="ARBA00022679"/>
    </source>
</evidence>
<sequence>MAGTLYGLGIGPGDPDLITLKALNILQAAPVIAYPAPVGKSSLARSIVEKHLPGGQDEIKIDTPMIPGDFPANDVYDQYSEEIAQKLAEGKDVAVLCEGDPFFFGSFMYIYARLADRFETRVVPGVSSAMASCCQLGVPITSRADVLTILPAPLPSEDLLERLQLCDAAIIMKVGRHFAKVRDVIGTLGLNEHAYYIEHATMETQKMMSLDEATFEKAPYFSMIIVHKRGEAWK</sequence>
<dbReference type="PANTHER" id="PTHR43467:SF2">
    <property type="entry name" value="COBALT-PRECORRIN-2 C(20)-METHYLTRANSFERASE"/>
    <property type="match status" value="1"/>
</dbReference>
<dbReference type="GO" id="GO:0030788">
    <property type="term" value="F:precorrin-2 C20-methyltransferase activity"/>
    <property type="evidence" value="ECO:0007669"/>
    <property type="project" value="InterPro"/>
</dbReference>
<evidence type="ECO:0000259" key="8">
    <source>
        <dbReference type="Pfam" id="PF00590"/>
    </source>
</evidence>
<dbReference type="Pfam" id="PF00590">
    <property type="entry name" value="TP_methylase"/>
    <property type="match status" value="1"/>
</dbReference>
<evidence type="ECO:0000256" key="4">
    <source>
        <dbReference type="ARBA" id="ARBA00022603"/>
    </source>
</evidence>
<evidence type="ECO:0000256" key="6">
    <source>
        <dbReference type="ARBA" id="ARBA00022691"/>
    </source>
</evidence>
<comment type="similarity">
    <text evidence="2 7">Belongs to the precorrin methyltransferase family.</text>
</comment>
<feature type="domain" description="Tetrapyrrole methylase" evidence="8">
    <location>
        <begin position="4"/>
        <end position="208"/>
    </location>
</feature>
<dbReference type="SUPFAM" id="SSF53790">
    <property type="entry name" value="Tetrapyrrole methylase"/>
    <property type="match status" value="1"/>
</dbReference>
<organism evidence="9 10">
    <name type="scientific">Terasakiella brassicae</name>
    <dbReference type="NCBI Taxonomy" id="1634917"/>
    <lineage>
        <taxon>Bacteria</taxon>
        <taxon>Pseudomonadati</taxon>
        <taxon>Pseudomonadota</taxon>
        <taxon>Alphaproteobacteria</taxon>
        <taxon>Rhodospirillales</taxon>
        <taxon>Terasakiellaceae</taxon>
        <taxon>Terasakiella</taxon>
    </lineage>
</organism>
<keyword evidence="10" id="KW-1185">Reference proteome</keyword>
<dbReference type="InterPro" id="IPR014777">
    <property type="entry name" value="4pyrrole_Mease_sub1"/>
</dbReference>